<keyword evidence="5 7" id="KW-1133">Transmembrane helix</keyword>
<proteinExistence type="inferred from homology"/>
<evidence type="ECO:0000256" key="7">
    <source>
        <dbReference type="SAM" id="Phobius"/>
    </source>
</evidence>
<feature type="transmembrane region" description="Helical" evidence="7">
    <location>
        <begin position="175"/>
        <end position="193"/>
    </location>
</feature>
<dbReference type="GO" id="GO:0004252">
    <property type="term" value="F:serine-type endopeptidase activity"/>
    <property type="evidence" value="ECO:0007669"/>
    <property type="project" value="InterPro"/>
</dbReference>
<accession>A0A9W8NV37</accession>
<evidence type="ECO:0000256" key="1">
    <source>
        <dbReference type="ARBA" id="ARBA00004141"/>
    </source>
</evidence>
<dbReference type="PANTHER" id="PTHR43731">
    <property type="entry name" value="RHOMBOID PROTEASE"/>
    <property type="match status" value="1"/>
</dbReference>
<dbReference type="InterPro" id="IPR022764">
    <property type="entry name" value="Peptidase_S54_rhomboid_dom"/>
</dbReference>
<dbReference type="Gene3D" id="1.20.1540.10">
    <property type="entry name" value="Rhomboid-like"/>
    <property type="match status" value="1"/>
</dbReference>
<feature type="transmembrane region" description="Helical" evidence="7">
    <location>
        <begin position="108"/>
        <end position="126"/>
    </location>
</feature>
<evidence type="ECO:0000259" key="8">
    <source>
        <dbReference type="Pfam" id="PF01694"/>
    </source>
</evidence>
<comment type="subcellular location">
    <subcellularLocation>
        <location evidence="1">Membrane</location>
        <topology evidence="1">Multi-pass membrane protein</topology>
    </subcellularLocation>
</comment>
<feature type="domain" description="Peptidase S54 rhomboid" evidence="8">
    <location>
        <begin position="157"/>
        <end position="300"/>
    </location>
</feature>
<dbReference type="PANTHER" id="PTHR43731:SF14">
    <property type="entry name" value="PRESENILIN-ASSOCIATED RHOMBOID-LIKE PROTEIN, MITOCHONDRIAL"/>
    <property type="match status" value="1"/>
</dbReference>
<evidence type="ECO:0000313" key="9">
    <source>
        <dbReference type="EMBL" id="KAJ3741375.1"/>
    </source>
</evidence>
<dbReference type="InterPro" id="IPR035952">
    <property type="entry name" value="Rhomboid-like_sf"/>
</dbReference>
<feature type="transmembrane region" description="Helical" evidence="7">
    <location>
        <begin position="199"/>
        <end position="216"/>
    </location>
</feature>
<evidence type="ECO:0000256" key="4">
    <source>
        <dbReference type="ARBA" id="ARBA00022801"/>
    </source>
</evidence>
<gene>
    <name evidence="9" type="ORF">DFH05DRAFT_1505858</name>
</gene>
<dbReference type="AlphaFoldDB" id="A0A9W8NV37"/>
<sequence length="306" mass="34640">MSFLFRLQQHGLRPSLLRTRPSITNPSILSNLHLSRWFSLLKLASRVKTPPFAPNAHVASASNDLGIKTAWLKIRQQSSRARPPSQNHRGGENKRNSFNFLDQIPEDVVFWGIIGLNGAVFIMWQLSRKRYEIERDPGSYIWMQRNFTSSWSNFSSGRIWTAATSMFSHQGFQHILFNMFTFYFLARPVLSILGPRRFLSLYIGGGLVSSFGSMYWHNKIKHRDTSSLGASGAVFSVNAFLACVAPKMIFQIYGIIPVPAWLFVSGVFVFDTFSAMSDKRRETDTAGHVAGILAGIAYYLLKRFGL</sequence>
<evidence type="ECO:0000256" key="2">
    <source>
        <dbReference type="ARBA" id="ARBA00009045"/>
    </source>
</evidence>
<evidence type="ECO:0000313" key="10">
    <source>
        <dbReference type="Proteomes" id="UP001142393"/>
    </source>
</evidence>
<dbReference type="GO" id="GO:0016020">
    <property type="term" value="C:membrane"/>
    <property type="evidence" value="ECO:0007669"/>
    <property type="project" value="UniProtKB-SubCell"/>
</dbReference>
<comment type="caution">
    <text evidence="9">The sequence shown here is derived from an EMBL/GenBank/DDBJ whole genome shotgun (WGS) entry which is preliminary data.</text>
</comment>
<name>A0A9W8NV37_9AGAR</name>
<dbReference type="InterPro" id="IPR050925">
    <property type="entry name" value="Rhomboid_protease_S54"/>
</dbReference>
<dbReference type="SUPFAM" id="SSF144091">
    <property type="entry name" value="Rhomboid-like"/>
    <property type="match status" value="1"/>
</dbReference>
<evidence type="ECO:0000256" key="6">
    <source>
        <dbReference type="ARBA" id="ARBA00023136"/>
    </source>
</evidence>
<dbReference type="Pfam" id="PF01694">
    <property type="entry name" value="Rhomboid"/>
    <property type="match status" value="1"/>
</dbReference>
<evidence type="ECO:0000256" key="5">
    <source>
        <dbReference type="ARBA" id="ARBA00022989"/>
    </source>
</evidence>
<comment type="similarity">
    <text evidence="2">Belongs to the peptidase S54 family.</text>
</comment>
<dbReference type="EMBL" id="JANVFU010000012">
    <property type="protein sequence ID" value="KAJ3741375.1"/>
    <property type="molecule type" value="Genomic_DNA"/>
</dbReference>
<keyword evidence="10" id="KW-1185">Reference proteome</keyword>
<keyword evidence="6 7" id="KW-0472">Membrane</keyword>
<keyword evidence="3 7" id="KW-0812">Transmembrane</keyword>
<organism evidence="9 10">
    <name type="scientific">Lentinula detonsa</name>
    <dbReference type="NCBI Taxonomy" id="2804962"/>
    <lineage>
        <taxon>Eukaryota</taxon>
        <taxon>Fungi</taxon>
        <taxon>Dikarya</taxon>
        <taxon>Basidiomycota</taxon>
        <taxon>Agaricomycotina</taxon>
        <taxon>Agaricomycetes</taxon>
        <taxon>Agaricomycetidae</taxon>
        <taxon>Agaricales</taxon>
        <taxon>Marasmiineae</taxon>
        <taxon>Omphalotaceae</taxon>
        <taxon>Lentinula</taxon>
    </lineage>
</organism>
<feature type="transmembrane region" description="Helical" evidence="7">
    <location>
        <begin position="255"/>
        <end position="273"/>
    </location>
</feature>
<dbReference type="GO" id="GO:0006465">
    <property type="term" value="P:signal peptide processing"/>
    <property type="evidence" value="ECO:0007669"/>
    <property type="project" value="TreeGrafter"/>
</dbReference>
<keyword evidence="4" id="KW-0378">Hydrolase</keyword>
<reference evidence="9 10" key="1">
    <citation type="journal article" date="2023" name="Proc. Natl. Acad. Sci. U.S.A.">
        <title>A global phylogenomic analysis of the shiitake genus Lentinula.</title>
        <authorList>
            <person name="Sierra-Patev S."/>
            <person name="Min B."/>
            <person name="Naranjo-Ortiz M."/>
            <person name="Looney B."/>
            <person name="Konkel Z."/>
            <person name="Slot J.C."/>
            <person name="Sakamoto Y."/>
            <person name="Steenwyk J.L."/>
            <person name="Rokas A."/>
            <person name="Carro J."/>
            <person name="Camarero S."/>
            <person name="Ferreira P."/>
            <person name="Molpeceres G."/>
            <person name="Ruiz-Duenas F.J."/>
            <person name="Serrano A."/>
            <person name="Henrissat B."/>
            <person name="Drula E."/>
            <person name="Hughes K.W."/>
            <person name="Mata J.L."/>
            <person name="Ishikawa N.K."/>
            <person name="Vargas-Isla R."/>
            <person name="Ushijima S."/>
            <person name="Smith C.A."/>
            <person name="Donoghue J."/>
            <person name="Ahrendt S."/>
            <person name="Andreopoulos W."/>
            <person name="He G."/>
            <person name="LaButti K."/>
            <person name="Lipzen A."/>
            <person name="Ng V."/>
            <person name="Riley R."/>
            <person name="Sandor L."/>
            <person name="Barry K."/>
            <person name="Martinez A.T."/>
            <person name="Xiao Y."/>
            <person name="Gibbons J.G."/>
            <person name="Terashima K."/>
            <person name="Grigoriev I.V."/>
            <person name="Hibbett D."/>
        </authorList>
    </citation>
    <scope>NUCLEOTIDE SEQUENCE [LARGE SCALE GENOMIC DNA]</scope>
    <source>
        <strain evidence="9 10">TFB7810</strain>
    </source>
</reference>
<protein>
    <recommendedName>
        <fullName evidence="8">Peptidase S54 rhomboid domain-containing protein</fullName>
    </recommendedName>
</protein>
<evidence type="ECO:0000256" key="3">
    <source>
        <dbReference type="ARBA" id="ARBA00022692"/>
    </source>
</evidence>
<dbReference type="Proteomes" id="UP001142393">
    <property type="component" value="Unassembled WGS sequence"/>
</dbReference>